<keyword evidence="7" id="KW-0315">Glutamine amidotransferase</keyword>
<dbReference type="NCBIfam" id="TIGR01536">
    <property type="entry name" value="asn_synth_AEB"/>
    <property type="match status" value="1"/>
</dbReference>
<evidence type="ECO:0000256" key="7">
    <source>
        <dbReference type="ARBA" id="ARBA00022962"/>
    </source>
</evidence>
<evidence type="ECO:0000256" key="6">
    <source>
        <dbReference type="ARBA" id="ARBA00022888"/>
    </source>
</evidence>
<dbReference type="PANTHER" id="PTHR43284">
    <property type="entry name" value="ASPARAGINE SYNTHETASE (GLUTAMINE-HYDROLYZING)"/>
    <property type="match status" value="1"/>
</dbReference>
<gene>
    <name evidence="10" type="primary">asnB</name>
    <name evidence="10" type="ORF">E6H05_08075</name>
</gene>
<sequence length="373" mass="41287">MCGIVGIVGLNAREPVDGTRLKSMRDVLHHRGPDGEGLWMEGPVGLGHRRLAIIDVEGGAQPMPNEDESVWVVLNGEIYNHAALRPWLESRGHRYRTRSDTETIVHLYEEEGERCVERLQGMFAFAVWDRTRQRLLLARDRLGIKPLYYASTDRELIFASEIKAILAAGGIAPAFNTAVLPEFLAHGFVPGAETFFRGVFKLLPGRTLSWSTSDGSQERRYWRLPADLDEGAPPAARAREVRARLESAVRSHLMSDVPLGLFLSGGLDSSGLAALMAPMVKEPIRTFSVGVPEADANELDYARLVARAVGAEHREVVVPGTDFFGVLPRLVWHEDEPIAFPSSVLLYFVSRLARDHVKVVLTGEGADELFLGY</sequence>
<comment type="similarity">
    <text evidence="2">Belongs to the asparagine synthetase family.</text>
</comment>
<dbReference type="AlphaFoldDB" id="A0A537IT90"/>
<keyword evidence="5" id="KW-0067">ATP-binding</keyword>
<dbReference type="EMBL" id="VBAP01000057">
    <property type="protein sequence ID" value="TMI74539.1"/>
    <property type="molecule type" value="Genomic_DNA"/>
</dbReference>
<dbReference type="InterPro" id="IPR051786">
    <property type="entry name" value="ASN_synthetase/amidase"/>
</dbReference>
<dbReference type="InterPro" id="IPR014729">
    <property type="entry name" value="Rossmann-like_a/b/a_fold"/>
</dbReference>
<dbReference type="Gene3D" id="3.60.20.10">
    <property type="entry name" value="Glutamine Phosphoribosylpyrophosphate, subunit 1, domain 1"/>
    <property type="match status" value="1"/>
</dbReference>
<dbReference type="InterPro" id="IPR017932">
    <property type="entry name" value="GATase_2_dom"/>
</dbReference>
<dbReference type="GO" id="GO:0005524">
    <property type="term" value="F:ATP binding"/>
    <property type="evidence" value="ECO:0007669"/>
    <property type="project" value="UniProtKB-KW"/>
</dbReference>
<keyword evidence="4" id="KW-0547">Nucleotide-binding</keyword>
<dbReference type="EC" id="6.3.5.4" evidence="3"/>
<proteinExistence type="inferred from homology"/>
<accession>A0A537IT90</accession>
<evidence type="ECO:0000256" key="5">
    <source>
        <dbReference type="ARBA" id="ARBA00022840"/>
    </source>
</evidence>
<dbReference type="SUPFAM" id="SSF52402">
    <property type="entry name" value="Adenine nucleotide alpha hydrolases-like"/>
    <property type="match status" value="1"/>
</dbReference>
<dbReference type="SUPFAM" id="SSF56235">
    <property type="entry name" value="N-terminal nucleophile aminohydrolases (Ntn hydrolases)"/>
    <property type="match status" value="1"/>
</dbReference>
<evidence type="ECO:0000259" key="9">
    <source>
        <dbReference type="PROSITE" id="PS51278"/>
    </source>
</evidence>
<dbReference type="GO" id="GO:0006529">
    <property type="term" value="P:asparagine biosynthetic process"/>
    <property type="evidence" value="ECO:0007669"/>
    <property type="project" value="UniProtKB-KW"/>
</dbReference>
<organism evidence="10 11">
    <name type="scientific">Candidatus Segetimicrobium genomatis</name>
    <dbReference type="NCBI Taxonomy" id="2569760"/>
    <lineage>
        <taxon>Bacteria</taxon>
        <taxon>Bacillati</taxon>
        <taxon>Candidatus Sysuimicrobiota</taxon>
        <taxon>Candidatus Sysuimicrobiia</taxon>
        <taxon>Candidatus Sysuimicrobiales</taxon>
        <taxon>Candidatus Segetimicrobiaceae</taxon>
        <taxon>Candidatus Segetimicrobium</taxon>
    </lineage>
</organism>
<comment type="pathway">
    <text evidence="1">Amino-acid biosynthesis; L-asparagine biosynthesis; L-asparagine from L-aspartate (L-Gln route): step 1/1.</text>
</comment>
<comment type="catalytic activity">
    <reaction evidence="8">
        <text>L-aspartate + L-glutamine + ATP + H2O = L-asparagine + L-glutamate + AMP + diphosphate + H(+)</text>
        <dbReference type="Rhea" id="RHEA:12228"/>
        <dbReference type="ChEBI" id="CHEBI:15377"/>
        <dbReference type="ChEBI" id="CHEBI:15378"/>
        <dbReference type="ChEBI" id="CHEBI:29985"/>
        <dbReference type="ChEBI" id="CHEBI:29991"/>
        <dbReference type="ChEBI" id="CHEBI:30616"/>
        <dbReference type="ChEBI" id="CHEBI:33019"/>
        <dbReference type="ChEBI" id="CHEBI:58048"/>
        <dbReference type="ChEBI" id="CHEBI:58359"/>
        <dbReference type="ChEBI" id="CHEBI:456215"/>
        <dbReference type="EC" id="6.3.5.4"/>
    </reaction>
</comment>
<protein>
    <recommendedName>
        <fullName evidence="3">asparagine synthase (glutamine-hydrolyzing)</fullName>
        <ecNumber evidence="3">6.3.5.4</ecNumber>
    </recommendedName>
</protein>
<keyword evidence="10" id="KW-0436">Ligase</keyword>
<dbReference type="PANTHER" id="PTHR43284:SF1">
    <property type="entry name" value="ASPARAGINE SYNTHETASE"/>
    <property type="match status" value="1"/>
</dbReference>
<feature type="domain" description="Glutamine amidotransferase type-2" evidence="9">
    <location>
        <begin position="2"/>
        <end position="213"/>
    </location>
</feature>
<dbReference type="InterPro" id="IPR033738">
    <property type="entry name" value="AsnB_N"/>
</dbReference>
<feature type="non-terminal residue" evidence="10">
    <location>
        <position position="373"/>
    </location>
</feature>
<reference evidence="10 11" key="1">
    <citation type="journal article" date="2019" name="Nat. Microbiol.">
        <title>Mediterranean grassland soil C-N compound turnover is dependent on rainfall and depth, and is mediated by genomically divergent microorganisms.</title>
        <authorList>
            <person name="Diamond S."/>
            <person name="Andeer P.F."/>
            <person name="Li Z."/>
            <person name="Crits-Christoph A."/>
            <person name="Burstein D."/>
            <person name="Anantharaman K."/>
            <person name="Lane K.R."/>
            <person name="Thomas B.C."/>
            <person name="Pan C."/>
            <person name="Northen T.R."/>
            <person name="Banfield J.F."/>
        </authorList>
    </citation>
    <scope>NUCLEOTIDE SEQUENCE [LARGE SCALE GENOMIC DNA]</scope>
    <source>
        <strain evidence="10">NP_8</strain>
    </source>
</reference>
<evidence type="ECO:0000256" key="3">
    <source>
        <dbReference type="ARBA" id="ARBA00012737"/>
    </source>
</evidence>
<name>A0A537IT90_9BACT</name>
<dbReference type="Gene3D" id="3.40.50.620">
    <property type="entry name" value="HUPs"/>
    <property type="match status" value="1"/>
</dbReference>
<dbReference type="CDD" id="cd01991">
    <property type="entry name" value="Asn_synthase_B_C"/>
    <property type="match status" value="1"/>
</dbReference>
<dbReference type="Proteomes" id="UP000318834">
    <property type="component" value="Unassembled WGS sequence"/>
</dbReference>
<evidence type="ECO:0000256" key="2">
    <source>
        <dbReference type="ARBA" id="ARBA00005752"/>
    </source>
</evidence>
<dbReference type="GO" id="GO:0004066">
    <property type="term" value="F:asparagine synthase (glutamine-hydrolyzing) activity"/>
    <property type="evidence" value="ECO:0007669"/>
    <property type="project" value="UniProtKB-EC"/>
</dbReference>
<keyword evidence="6" id="KW-0061">Asparagine biosynthesis</keyword>
<dbReference type="InterPro" id="IPR001962">
    <property type="entry name" value="Asn_synthase"/>
</dbReference>
<dbReference type="PROSITE" id="PS51278">
    <property type="entry name" value="GATASE_TYPE_2"/>
    <property type="match status" value="1"/>
</dbReference>
<dbReference type="Pfam" id="PF00733">
    <property type="entry name" value="Asn_synthase"/>
    <property type="match status" value="1"/>
</dbReference>
<evidence type="ECO:0000256" key="1">
    <source>
        <dbReference type="ARBA" id="ARBA00005187"/>
    </source>
</evidence>
<evidence type="ECO:0000256" key="4">
    <source>
        <dbReference type="ARBA" id="ARBA00022741"/>
    </source>
</evidence>
<comment type="caution">
    <text evidence="10">The sequence shown here is derived from an EMBL/GenBank/DDBJ whole genome shotgun (WGS) entry which is preliminary data.</text>
</comment>
<dbReference type="CDD" id="cd00712">
    <property type="entry name" value="AsnB"/>
    <property type="match status" value="1"/>
</dbReference>
<dbReference type="InterPro" id="IPR029055">
    <property type="entry name" value="Ntn_hydrolases_N"/>
</dbReference>
<keyword evidence="6" id="KW-0028">Amino-acid biosynthesis</keyword>
<dbReference type="InterPro" id="IPR006426">
    <property type="entry name" value="Asn_synth_AEB"/>
</dbReference>
<dbReference type="GO" id="GO:0005829">
    <property type="term" value="C:cytosol"/>
    <property type="evidence" value="ECO:0007669"/>
    <property type="project" value="TreeGrafter"/>
</dbReference>
<evidence type="ECO:0000256" key="8">
    <source>
        <dbReference type="ARBA" id="ARBA00048741"/>
    </source>
</evidence>
<evidence type="ECO:0000313" key="10">
    <source>
        <dbReference type="EMBL" id="TMI74539.1"/>
    </source>
</evidence>
<dbReference type="Pfam" id="PF13537">
    <property type="entry name" value="GATase_7"/>
    <property type="match status" value="1"/>
</dbReference>
<evidence type="ECO:0000313" key="11">
    <source>
        <dbReference type="Proteomes" id="UP000318834"/>
    </source>
</evidence>